<evidence type="ECO:0000256" key="1">
    <source>
        <dbReference type="SAM" id="MobiDB-lite"/>
    </source>
</evidence>
<dbReference type="GO" id="GO:0006397">
    <property type="term" value="P:mRNA processing"/>
    <property type="evidence" value="ECO:0007669"/>
    <property type="project" value="InterPro"/>
</dbReference>
<gene>
    <name evidence="3" type="ORF">N7472_001305</name>
</gene>
<dbReference type="EMBL" id="JAPQKP010000001">
    <property type="protein sequence ID" value="KAJ5211166.1"/>
    <property type="molecule type" value="Genomic_DNA"/>
</dbReference>
<feature type="region of interest" description="Disordered" evidence="1">
    <location>
        <begin position="616"/>
        <end position="645"/>
    </location>
</feature>
<feature type="region of interest" description="Disordered" evidence="1">
    <location>
        <begin position="245"/>
        <end position="309"/>
    </location>
</feature>
<dbReference type="Pfam" id="PF01585">
    <property type="entry name" value="G-patch"/>
    <property type="match status" value="1"/>
</dbReference>
<dbReference type="Proteomes" id="UP001150879">
    <property type="component" value="Unassembled WGS sequence"/>
</dbReference>
<dbReference type="PANTHER" id="PTHR13384:SF19">
    <property type="entry name" value="G PATCH DOMAIN-CONTAINING PROTEIN 1"/>
    <property type="match status" value="1"/>
</dbReference>
<dbReference type="InterPro" id="IPR011666">
    <property type="entry name" value="DUF1604"/>
</dbReference>
<reference evidence="3" key="2">
    <citation type="journal article" date="2023" name="IMA Fungus">
        <title>Comparative genomic study of the Penicillium genus elucidates a diverse pangenome and 15 lateral gene transfer events.</title>
        <authorList>
            <person name="Petersen C."/>
            <person name="Sorensen T."/>
            <person name="Nielsen M.R."/>
            <person name="Sondergaard T.E."/>
            <person name="Sorensen J.L."/>
            <person name="Fitzpatrick D.A."/>
            <person name="Frisvad J.C."/>
            <person name="Nielsen K.L."/>
        </authorList>
    </citation>
    <scope>NUCLEOTIDE SEQUENCE</scope>
    <source>
        <strain evidence="3">IBT 16849</strain>
    </source>
</reference>
<evidence type="ECO:0000313" key="4">
    <source>
        <dbReference type="Proteomes" id="UP001150879"/>
    </source>
</evidence>
<feature type="compositionally biased region" description="Polar residues" evidence="1">
    <location>
        <begin position="629"/>
        <end position="645"/>
    </location>
</feature>
<name>A0A9W9N0V0_9EURO</name>
<dbReference type="PROSITE" id="PS50174">
    <property type="entry name" value="G_PATCH"/>
    <property type="match status" value="1"/>
</dbReference>
<evidence type="ECO:0000259" key="2">
    <source>
        <dbReference type="PROSITE" id="PS50174"/>
    </source>
</evidence>
<proteinExistence type="predicted"/>
<dbReference type="GO" id="GO:0005634">
    <property type="term" value="C:nucleus"/>
    <property type="evidence" value="ECO:0007669"/>
    <property type="project" value="TreeGrafter"/>
</dbReference>
<organism evidence="3 4">
    <name type="scientific">Penicillium cf. griseofulvum</name>
    <dbReference type="NCBI Taxonomy" id="2972120"/>
    <lineage>
        <taxon>Eukaryota</taxon>
        <taxon>Fungi</taxon>
        <taxon>Dikarya</taxon>
        <taxon>Ascomycota</taxon>
        <taxon>Pezizomycotina</taxon>
        <taxon>Eurotiomycetes</taxon>
        <taxon>Eurotiomycetidae</taxon>
        <taxon>Eurotiales</taxon>
        <taxon>Aspergillaceae</taxon>
        <taxon>Penicillium</taxon>
    </lineage>
</organism>
<protein>
    <recommendedName>
        <fullName evidence="2">G-patch domain-containing protein</fullName>
    </recommendedName>
</protein>
<dbReference type="Pfam" id="PF26093">
    <property type="entry name" value="HTH_TGH"/>
    <property type="match status" value="1"/>
</dbReference>
<dbReference type="PANTHER" id="PTHR13384">
    <property type="entry name" value="G PATCH DOMAIN-CONTAINING PROTEIN 1"/>
    <property type="match status" value="1"/>
</dbReference>
<sequence>MALKRTRAALEADLQAEQSPYAFYGTPLPPLEEGLRDDGSFVPIWKQEVKDEHGSKRLHGAFTGGFSAGYFNSVGSKEGWTPATFVSSRQNRAQKAEQKRPEDFMDADDLREQEEARQLQTADEFAGFGSTELDATRRAGLMDILKTGGETMGVKLLKKMGWREGQGIGPKVRRKANLDESSAPGGDTGETYLFAPENPPMVAFIRKTDRKGLGFEGESRLDSHNAVPAIPDREESDSFFGGRLAIQGKPQTPKLNDSRRGGLGVGPLNDTGSDDEDPYSLGPQISYNKTIGGDKKKKKKVKPEPTIASSNPLLNLKPVFISKKVAASRGPGGFRKCRDGRLPLDGFILADGIAGLSISEKKYDPPVIPEDWKSAKQISSEKRNQSNYVSTADAAKASSLNPTARAALLGEAQLPGKSVFDYMTPEGRAKIAKLTGNANLPPALGEKAPEGYKLPESQKRKDFWDLVPKLDKQIAAQALARAVSGWMPYQEDDKKRARYQIFLEVSAGTRSTLPERAEGSSTDEWVIEMQEFGRAAEVFKPMSGVMASRFTSSSTAPKVVSDAPDSAESGLNRPTEKPDDPAVAAAKIGMFGPMTRSTIPFYPTRLLCKRFNVKPPPNVQLDPGERPEASSSGPGTRFQSTGFQTDTGPKQLVSQDIMNQLLIDSLGYLPTADGLDPSASGQPANAAPPVVVEPERNDALEAERPGDAVFKAIFGSDDEDD</sequence>
<dbReference type="Pfam" id="PF07713">
    <property type="entry name" value="DUF1604"/>
    <property type="match status" value="1"/>
</dbReference>
<dbReference type="InterPro" id="IPR000467">
    <property type="entry name" value="G_patch_dom"/>
</dbReference>
<feature type="domain" description="G-patch" evidence="2">
    <location>
        <begin position="149"/>
        <end position="218"/>
    </location>
</feature>
<evidence type="ECO:0000313" key="3">
    <source>
        <dbReference type="EMBL" id="KAJ5211166.1"/>
    </source>
</evidence>
<dbReference type="AlphaFoldDB" id="A0A9W9N0V0"/>
<dbReference type="GO" id="GO:0003723">
    <property type="term" value="F:RNA binding"/>
    <property type="evidence" value="ECO:0007669"/>
    <property type="project" value="TreeGrafter"/>
</dbReference>
<feature type="region of interest" description="Disordered" evidence="1">
    <location>
        <begin position="550"/>
        <end position="581"/>
    </location>
</feature>
<comment type="caution">
    <text evidence="3">The sequence shown here is derived from an EMBL/GenBank/DDBJ whole genome shotgun (WGS) entry which is preliminary data.</text>
</comment>
<accession>A0A9W9N0V0</accession>
<keyword evidence="4" id="KW-1185">Reference proteome</keyword>
<reference evidence="3" key="1">
    <citation type="submission" date="2022-11" db="EMBL/GenBank/DDBJ databases">
        <authorList>
            <person name="Petersen C."/>
        </authorList>
    </citation>
    <scope>NUCLEOTIDE SEQUENCE</scope>
    <source>
        <strain evidence="3">IBT 16849</strain>
    </source>
</reference>
<feature type="region of interest" description="Disordered" evidence="1">
    <location>
        <begin position="167"/>
        <end position="195"/>
    </location>
</feature>